<comment type="caution">
    <text evidence="2">The sequence shown here is derived from an EMBL/GenBank/DDBJ whole genome shotgun (WGS) entry which is preliminary data.</text>
</comment>
<evidence type="ECO:0000259" key="1">
    <source>
        <dbReference type="Pfam" id="PF08818"/>
    </source>
</evidence>
<proteinExistence type="predicted"/>
<sequence length="121" mass="13082">MDKTATPDEFLAQVAEPAQTALRKLRAQIRAAAPGAEEYMGYGVPAFRQDGALVSYAAAKAHCSFFVQSPKTMEAFAAELVGFDTSKGTIRFQPEKPIPAALVKRIVKARLAENAGRRAKK</sequence>
<dbReference type="Pfam" id="PF08818">
    <property type="entry name" value="DUF1801"/>
    <property type="match status" value="1"/>
</dbReference>
<protein>
    <submittedName>
        <fullName evidence="2">DUF1801 domain-containing protein</fullName>
    </submittedName>
</protein>
<name>A0A933L253_9HYPH</name>
<dbReference type="AlphaFoldDB" id="A0A933L253"/>
<evidence type="ECO:0000313" key="2">
    <source>
        <dbReference type="EMBL" id="MBI4920860.1"/>
    </source>
</evidence>
<dbReference type="Proteomes" id="UP000782610">
    <property type="component" value="Unassembled WGS sequence"/>
</dbReference>
<gene>
    <name evidence="2" type="ORF">HY834_03860</name>
</gene>
<accession>A0A933L253</accession>
<evidence type="ECO:0000313" key="3">
    <source>
        <dbReference type="Proteomes" id="UP000782610"/>
    </source>
</evidence>
<organism evidence="2 3">
    <name type="scientific">Devosia nanyangense</name>
    <dbReference type="NCBI Taxonomy" id="1228055"/>
    <lineage>
        <taxon>Bacteria</taxon>
        <taxon>Pseudomonadati</taxon>
        <taxon>Pseudomonadota</taxon>
        <taxon>Alphaproteobacteria</taxon>
        <taxon>Hyphomicrobiales</taxon>
        <taxon>Devosiaceae</taxon>
        <taxon>Devosia</taxon>
    </lineage>
</organism>
<dbReference type="Gene3D" id="3.90.1150.200">
    <property type="match status" value="1"/>
</dbReference>
<dbReference type="EMBL" id="JACRAF010000014">
    <property type="protein sequence ID" value="MBI4920860.1"/>
    <property type="molecule type" value="Genomic_DNA"/>
</dbReference>
<reference evidence="2" key="1">
    <citation type="submission" date="2020-07" db="EMBL/GenBank/DDBJ databases">
        <title>Huge and variable diversity of episymbiotic CPR bacteria and DPANN archaea in groundwater ecosystems.</title>
        <authorList>
            <person name="He C.Y."/>
            <person name="Keren R."/>
            <person name="Whittaker M."/>
            <person name="Farag I.F."/>
            <person name="Doudna J."/>
            <person name="Cate J.H.D."/>
            <person name="Banfield J.F."/>
        </authorList>
    </citation>
    <scope>NUCLEOTIDE SEQUENCE</scope>
    <source>
        <strain evidence="2">NC_groundwater_1586_Pr3_B-0.1um_66_15</strain>
    </source>
</reference>
<feature type="domain" description="YdhG-like" evidence="1">
    <location>
        <begin position="19"/>
        <end position="110"/>
    </location>
</feature>
<dbReference type="InterPro" id="IPR014922">
    <property type="entry name" value="YdhG-like"/>
</dbReference>
<dbReference type="SUPFAM" id="SSF159888">
    <property type="entry name" value="YdhG-like"/>
    <property type="match status" value="1"/>
</dbReference>